<dbReference type="OrthoDB" id="205108at2759"/>
<keyword evidence="1" id="KW-0328">Glycosyltransferase</keyword>
<name>J7S5R9_HUIN7</name>
<dbReference type="GO" id="GO:0000136">
    <property type="term" value="C:mannan polymerase complex"/>
    <property type="evidence" value="ECO:0007669"/>
    <property type="project" value="EnsemblFungi"/>
</dbReference>
<evidence type="ECO:0000256" key="2">
    <source>
        <dbReference type="ARBA" id="ARBA00022679"/>
    </source>
</evidence>
<keyword evidence="3" id="KW-1133">Transmembrane helix</keyword>
<dbReference type="EMBL" id="HE978316">
    <property type="protein sequence ID" value="CCK69341.1"/>
    <property type="molecule type" value="Genomic_DNA"/>
</dbReference>
<dbReference type="GO" id="GO:0000009">
    <property type="term" value="F:alpha-1,6-mannosyltransferase activity"/>
    <property type="evidence" value="ECO:0007669"/>
    <property type="project" value="EnsemblFungi"/>
</dbReference>
<dbReference type="GO" id="GO:0000032">
    <property type="term" value="P:cell wall mannoprotein biosynthetic process"/>
    <property type="evidence" value="ECO:0007669"/>
    <property type="project" value="EnsemblFungi"/>
</dbReference>
<dbReference type="HOGENOM" id="CLU_021434_1_0_1"/>
<dbReference type="Pfam" id="PF05637">
    <property type="entry name" value="Glyco_transf_34"/>
    <property type="match status" value="1"/>
</dbReference>
<dbReference type="KEGG" id="kng:KNAG_0C02300"/>
<evidence type="ECO:0000256" key="1">
    <source>
        <dbReference type="ARBA" id="ARBA00022676"/>
    </source>
</evidence>
<proteinExistence type="predicted"/>
<organism evidence="4 5">
    <name type="scientific">Huiozyma naganishii (strain ATCC MYA-139 / BCRC 22969 / CBS 8797 / KCTC 17520 / NBRC 10181 / NCYC 3082 / Yp74L-3)</name>
    <name type="common">Yeast</name>
    <name type="synonym">Kazachstania naganishii</name>
    <dbReference type="NCBI Taxonomy" id="1071383"/>
    <lineage>
        <taxon>Eukaryota</taxon>
        <taxon>Fungi</taxon>
        <taxon>Dikarya</taxon>
        <taxon>Ascomycota</taxon>
        <taxon>Saccharomycotina</taxon>
        <taxon>Saccharomycetes</taxon>
        <taxon>Saccharomycetales</taxon>
        <taxon>Saccharomycetaceae</taxon>
        <taxon>Huiozyma</taxon>
    </lineage>
</organism>
<reference evidence="5" key="2">
    <citation type="submission" date="2012-08" db="EMBL/GenBank/DDBJ databases">
        <title>Genome sequence of Kazachstania naganishii.</title>
        <authorList>
            <person name="Gordon J.L."/>
            <person name="Armisen D."/>
            <person name="Proux-Wera E."/>
            <person name="OhEigeartaigh S.S."/>
            <person name="Byrne K.P."/>
            <person name="Wolfe K.H."/>
        </authorList>
    </citation>
    <scope>NUCLEOTIDE SEQUENCE [LARGE SCALE GENOMIC DNA]</scope>
    <source>
        <strain evidence="5">ATCC MYA-139 / BCRC 22969 / CBS 8797 / CCRC 22969 / KCTC 17520 / NBRC 10181 / NCYC 3082</strain>
    </source>
</reference>
<dbReference type="GeneID" id="34525021"/>
<accession>J7S5R9</accession>
<evidence type="ECO:0000256" key="3">
    <source>
        <dbReference type="SAM" id="Phobius"/>
    </source>
</evidence>
<protein>
    <submittedName>
        <fullName evidence="4">Uncharacterized protein</fullName>
    </submittedName>
</protein>
<dbReference type="eggNOG" id="KOG4748">
    <property type="taxonomic scope" value="Eukaryota"/>
</dbReference>
<dbReference type="PANTHER" id="PTHR31306:SF10">
    <property type="entry name" value="ALPHA-1,6-MANNOSYLTRANSFERASE MNN11-RELATED"/>
    <property type="match status" value="1"/>
</dbReference>
<dbReference type="RefSeq" id="XP_022463587.1">
    <property type="nucleotide sequence ID" value="XM_022606942.1"/>
</dbReference>
<dbReference type="InterPro" id="IPR008630">
    <property type="entry name" value="Glyco_trans_34"/>
</dbReference>
<dbReference type="OMA" id="IKTYNHF"/>
<keyword evidence="5" id="KW-1185">Reference proteome</keyword>
<evidence type="ECO:0000313" key="5">
    <source>
        <dbReference type="Proteomes" id="UP000006310"/>
    </source>
</evidence>
<dbReference type="AlphaFoldDB" id="J7S5R9"/>
<keyword evidence="3" id="KW-0472">Membrane</keyword>
<reference evidence="4 5" key="1">
    <citation type="journal article" date="2011" name="Proc. Natl. Acad. Sci. U.S.A.">
        <title>Evolutionary erosion of yeast sex chromosomes by mating-type switching accidents.</title>
        <authorList>
            <person name="Gordon J.L."/>
            <person name="Armisen D."/>
            <person name="Proux-Wera E."/>
            <person name="Oheigeartaigh S.S."/>
            <person name="Byrne K.P."/>
            <person name="Wolfe K.H."/>
        </authorList>
    </citation>
    <scope>NUCLEOTIDE SEQUENCE [LARGE SCALE GENOMIC DNA]</scope>
    <source>
        <strain evidence="5">ATCC MYA-139 / BCRC 22969 / CBS 8797 / CCRC 22969 / KCTC 17520 / NBRC 10181 / NCYC 3082</strain>
    </source>
</reference>
<dbReference type="STRING" id="1071383.J7S5R9"/>
<gene>
    <name evidence="4" type="primary">KNAG0C02300</name>
    <name evidence="4" type="ordered locus">KNAG_0C02300</name>
</gene>
<feature type="transmembrane region" description="Helical" evidence="3">
    <location>
        <begin position="35"/>
        <end position="56"/>
    </location>
</feature>
<keyword evidence="2" id="KW-0808">Transferase</keyword>
<dbReference type="PANTHER" id="PTHR31306">
    <property type="entry name" value="ALPHA-1,6-MANNOSYLTRANSFERASE MNN11-RELATED"/>
    <property type="match status" value="1"/>
</dbReference>
<keyword evidence="3" id="KW-0812">Transmembrane</keyword>
<evidence type="ECO:0000313" key="4">
    <source>
        <dbReference type="EMBL" id="CCK69341.1"/>
    </source>
</evidence>
<dbReference type="GO" id="GO:0006487">
    <property type="term" value="P:protein N-linked glycosylation"/>
    <property type="evidence" value="ECO:0007669"/>
    <property type="project" value="EnsemblFungi"/>
</dbReference>
<dbReference type="Proteomes" id="UP000006310">
    <property type="component" value="Chromosome 3"/>
</dbReference>
<sequence length="414" mass="47020">MAFKPKGKSHQPPTWGFGLPPLNNMKKSLGRKRKCVKWSAGLGVVFFVVFIILHGFPGSKRNPETSIVPAHGYYVNEVPASSQLIFPTVEHTPILKDMGIRSLFILRMEVDGSKRYVYKPNDVPLPDEEKKKIMSQETLAKRAFLDHGKLVYRRENELKTVIVSLIDFENEDLDSIIAVVQNRVDYAQKHNYGVYIRWIQEFIPILAEQDLSRSGEFCKLLVMRAAMHAFPNAENFLFVDNKSLIMNLKLSVERDILNPSTLDLTLKRDVSVSTNSPIKTYTNLDLKSVKLIIPQNNRGELDISSFLVKNSVQSKAFLEYVSDPLIRDFDGISISEAISHVLQWHPELLSRTAIVISKLMSSEYDAETLLDENQNSFHYSKGDFVAHFKDCAVKGTCNADITNLYNKLQHNPSS</sequence>